<dbReference type="eggNOG" id="COG0512">
    <property type="taxonomic scope" value="Bacteria"/>
</dbReference>
<dbReference type="InterPro" id="IPR029062">
    <property type="entry name" value="Class_I_gatase-like"/>
</dbReference>
<evidence type="ECO:0000256" key="1">
    <source>
        <dbReference type="ARBA" id="ARBA00022962"/>
    </source>
</evidence>
<dbReference type="OrthoDB" id="9804328at2"/>
<dbReference type="CDD" id="cd01743">
    <property type="entry name" value="GATase1_Anthranilate_Synthase"/>
    <property type="match status" value="1"/>
</dbReference>
<reference evidence="4 5" key="2">
    <citation type="journal article" date="2011" name="Stand. Genomic Sci.">
        <title>Complete genome sequence of Calditerrivibrio nitroreducens type strain (Yu37-1).</title>
        <authorList>
            <person name="Pitluck S."/>
            <person name="Sikorski J."/>
            <person name="Zeytun A."/>
            <person name="Lapidus A."/>
            <person name="Nolan M."/>
            <person name="Lucas S."/>
            <person name="Hammon N."/>
            <person name="Deshpande S."/>
            <person name="Cheng J.F."/>
            <person name="Tapia R."/>
            <person name="Han C."/>
            <person name="Goodwin L."/>
            <person name="Liolios K."/>
            <person name="Pagani I."/>
            <person name="Ivanova N."/>
            <person name="Mavromatis K."/>
            <person name="Pati A."/>
            <person name="Chen A."/>
            <person name="Palaniappan K."/>
            <person name="Hauser L."/>
            <person name="Chang Y.J."/>
            <person name="Jeffries C.D."/>
            <person name="Detter J.C."/>
            <person name="Brambilla E."/>
            <person name="Djao O.D."/>
            <person name="Rohde M."/>
            <person name="Spring S."/>
            <person name="Goker M."/>
            <person name="Woyke T."/>
            <person name="Bristow J."/>
            <person name="Eisen J.A."/>
            <person name="Markowitz V."/>
            <person name="Hugenholtz P."/>
            <person name="Kyrpides N.C."/>
            <person name="Klenk H.P."/>
            <person name="Land M."/>
        </authorList>
    </citation>
    <scope>NUCLEOTIDE SEQUENCE [LARGE SCALE GENOMIC DNA]</scope>
    <source>
        <strain evidence="5">DSM 19672 / NBRC 101217 / Yu37-1</strain>
    </source>
</reference>
<feature type="domain" description="Glutamine amidotransferase" evidence="3">
    <location>
        <begin position="3"/>
        <end position="179"/>
    </location>
</feature>
<dbReference type="Gene3D" id="3.40.50.880">
    <property type="match status" value="1"/>
</dbReference>
<organism evidence="4 5">
    <name type="scientific">Calditerrivibrio nitroreducens (strain DSM 19672 / NBRC 101217 / Yu37-1)</name>
    <dbReference type="NCBI Taxonomy" id="768670"/>
    <lineage>
        <taxon>Bacteria</taxon>
        <taxon>Pseudomonadati</taxon>
        <taxon>Deferribacterota</taxon>
        <taxon>Deferribacteres</taxon>
        <taxon>Deferribacterales</taxon>
        <taxon>Calditerrivibrionaceae</taxon>
    </lineage>
</organism>
<dbReference type="SUPFAM" id="SSF52317">
    <property type="entry name" value="Class I glutamine amidotransferase-like"/>
    <property type="match status" value="1"/>
</dbReference>
<evidence type="ECO:0000313" key="5">
    <source>
        <dbReference type="Proteomes" id="UP000007039"/>
    </source>
</evidence>
<dbReference type="STRING" id="768670.Calni_0978"/>
<dbReference type="HOGENOM" id="CLU_014340_1_3_0"/>
<dbReference type="InterPro" id="IPR017926">
    <property type="entry name" value="GATASE"/>
</dbReference>
<dbReference type="GO" id="GO:0000162">
    <property type="term" value="P:L-tryptophan biosynthetic process"/>
    <property type="evidence" value="ECO:0007669"/>
    <property type="project" value="TreeGrafter"/>
</dbReference>
<keyword evidence="4" id="KW-0808">Transferase</keyword>
<dbReference type="Pfam" id="PF00117">
    <property type="entry name" value="GATase"/>
    <property type="match status" value="1"/>
</dbReference>
<evidence type="ECO:0000259" key="3">
    <source>
        <dbReference type="Pfam" id="PF00117"/>
    </source>
</evidence>
<feature type="transmembrane region" description="Helical" evidence="2">
    <location>
        <begin position="71"/>
        <end position="89"/>
    </location>
</feature>
<accession>E4THV9</accession>
<dbReference type="PRINTS" id="PR00099">
    <property type="entry name" value="CPSGATASE"/>
</dbReference>
<dbReference type="PANTHER" id="PTHR43418">
    <property type="entry name" value="MULTIFUNCTIONAL TRYPTOPHAN BIOSYNTHESIS PROTEIN-RELATED"/>
    <property type="match status" value="1"/>
</dbReference>
<dbReference type="PANTHER" id="PTHR43418:SF4">
    <property type="entry name" value="MULTIFUNCTIONAL TRYPTOPHAN BIOSYNTHESIS PROTEIN"/>
    <property type="match status" value="1"/>
</dbReference>
<keyword evidence="5" id="KW-1185">Reference proteome</keyword>
<keyword evidence="1 4" id="KW-0315">Glutamine amidotransferase</keyword>
<proteinExistence type="predicted"/>
<dbReference type="GO" id="GO:0016740">
    <property type="term" value="F:transferase activity"/>
    <property type="evidence" value="ECO:0007669"/>
    <property type="project" value="UniProtKB-KW"/>
</dbReference>
<protein>
    <submittedName>
        <fullName evidence="4">Glutamine amidotransferase of anthranilate synthase</fullName>
    </submittedName>
</protein>
<dbReference type="Proteomes" id="UP000007039">
    <property type="component" value="Chromosome"/>
</dbReference>
<dbReference type="KEGG" id="cni:Calni_0978"/>
<dbReference type="RefSeq" id="WP_013451102.1">
    <property type="nucleotide sequence ID" value="NC_014758.1"/>
</dbReference>
<keyword evidence="2" id="KW-0812">Transmembrane</keyword>
<dbReference type="EMBL" id="CP002347">
    <property type="protein sequence ID" value="ADR18889.1"/>
    <property type="molecule type" value="Genomic_DNA"/>
</dbReference>
<dbReference type="PRINTS" id="PR00096">
    <property type="entry name" value="GATASE"/>
</dbReference>
<name>E4THV9_CALNY</name>
<dbReference type="PRINTS" id="PR00097">
    <property type="entry name" value="ANTSNTHASEII"/>
</dbReference>
<keyword evidence="2" id="KW-1133">Transmembrane helix</keyword>
<dbReference type="PROSITE" id="PS51273">
    <property type="entry name" value="GATASE_TYPE_1"/>
    <property type="match status" value="1"/>
</dbReference>
<reference key="1">
    <citation type="submission" date="2010-11" db="EMBL/GenBank/DDBJ databases">
        <title>The complete genome of chromosome of Calditerrivibrio nitroreducens DSM 19672.</title>
        <authorList>
            <consortium name="US DOE Joint Genome Institute (JGI-PGF)"/>
            <person name="Lucas S."/>
            <person name="Copeland A."/>
            <person name="Lapidus A."/>
            <person name="Bruce D."/>
            <person name="Goodwin L."/>
            <person name="Pitluck S."/>
            <person name="Kyrpides N."/>
            <person name="Mavromatis K."/>
            <person name="Ivanova N."/>
            <person name="Mikhailova N."/>
            <person name="Zeytun A."/>
            <person name="Brettin T."/>
            <person name="Detter J.C."/>
            <person name="Tapia R."/>
            <person name="Han C."/>
            <person name="Land M."/>
            <person name="Hauser L."/>
            <person name="Markowitz V."/>
            <person name="Cheng J.-F."/>
            <person name="Hugenholtz P."/>
            <person name="Woyke T."/>
            <person name="Wu D."/>
            <person name="Spring S."/>
            <person name="Schroeder M."/>
            <person name="Brambilla E."/>
            <person name="Klenk H.-P."/>
            <person name="Eisen J.A."/>
        </authorList>
    </citation>
    <scope>NUCLEOTIDE SEQUENCE [LARGE SCALE GENOMIC DNA]</scope>
    <source>
        <strain>DSM 19672</strain>
    </source>
</reference>
<dbReference type="AlphaFoldDB" id="E4THV9"/>
<dbReference type="GO" id="GO:0004049">
    <property type="term" value="F:anthranilate synthase activity"/>
    <property type="evidence" value="ECO:0007669"/>
    <property type="project" value="TreeGrafter"/>
</dbReference>
<dbReference type="InterPro" id="IPR050472">
    <property type="entry name" value="Anth_synth/Amidotransfase"/>
</dbReference>
<dbReference type="GO" id="GO:0005829">
    <property type="term" value="C:cytosol"/>
    <property type="evidence" value="ECO:0007669"/>
    <property type="project" value="TreeGrafter"/>
</dbReference>
<sequence>MYLLIDNYDSFTYNLKALFESVGAKVYVIKNDEYIDADSFKGIILSPGPSNPENSGTTLKYLQLYTDKKPFFGVCLGMQAICYSLGYNFRKAKSIMHGKIDKIVIKKKDVLFKDFPDEINAVRYHSLVMDIPEKYITSISTSDNEAMSFEMPDRMLFGVQFHPESYLSEYGAILVKNFIDFCEKRGGINGTCKKSQ</sequence>
<dbReference type="NCBIfam" id="TIGR00566">
    <property type="entry name" value="trpG_papA"/>
    <property type="match status" value="1"/>
</dbReference>
<dbReference type="InterPro" id="IPR006221">
    <property type="entry name" value="TrpG/PapA_dom"/>
</dbReference>
<evidence type="ECO:0000313" key="4">
    <source>
        <dbReference type="EMBL" id="ADR18889.1"/>
    </source>
</evidence>
<gene>
    <name evidence="4" type="ordered locus">Calni_0978</name>
</gene>
<keyword evidence="2" id="KW-0472">Membrane</keyword>
<evidence type="ECO:0000256" key="2">
    <source>
        <dbReference type="SAM" id="Phobius"/>
    </source>
</evidence>